<accession>A0ACD5GQF9</accession>
<evidence type="ECO:0000313" key="2">
    <source>
        <dbReference type="Proteomes" id="UP000095472"/>
    </source>
</evidence>
<organism evidence="1 2">
    <name type="scientific">Desertifilum tharense IPPAS B-1220</name>
    <dbReference type="NCBI Taxonomy" id="1781255"/>
    <lineage>
        <taxon>Bacteria</taxon>
        <taxon>Bacillati</taxon>
        <taxon>Cyanobacteriota</taxon>
        <taxon>Cyanophyceae</taxon>
        <taxon>Desertifilales</taxon>
        <taxon>Desertifilaceae</taxon>
        <taxon>Desertifilum</taxon>
    </lineage>
</organism>
<sequence length="56" mass="5913">MAMLAVMLKAATTQKLSAIALDWSKQPGLCWVKVQSGWLVNQGLPLEVGNGGSVQS</sequence>
<gene>
    <name evidence="1" type="ORF">BH720_027430</name>
</gene>
<proteinExistence type="predicted"/>
<name>A0ACD5GQF9_9CYAN</name>
<reference evidence="1 2" key="1">
    <citation type="journal article" date="2016" name="Genome Announc.">
        <title>Draft Genome Sequence of the Thermotolerant Cyanobacterium Desertifilum sp. IPPAS B-1220.</title>
        <authorList>
            <person name="Mironov K.S."/>
            <person name="Sinetova M.A."/>
            <person name="Bolatkhan K."/>
            <person name="Zayadan B.K."/>
            <person name="Ustinova V.V."/>
            <person name="Kupriyanova E.V."/>
            <person name="Skrypnik A.N."/>
            <person name="Gogoleva N.E."/>
            <person name="Gogolev Y.V."/>
            <person name="Los D.A."/>
        </authorList>
    </citation>
    <scope>NUCLEOTIDE SEQUENCE [LARGE SCALE GENOMIC DNA]</scope>
    <source>
        <strain evidence="1 2">IPPAS B-1220</strain>
    </source>
</reference>
<dbReference type="EMBL" id="CP182909">
    <property type="protein sequence ID" value="XPM63117.1"/>
    <property type="molecule type" value="Genomic_DNA"/>
</dbReference>
<protein>
    <submittedName>
        <fullName evidence="1">Uncharacterized protein</fullName>
    </submittedName>
</protein>
<dbReference type="Proteomes" id="UP000095472">
    <property type="component" value="Chromosome"/>
</dbReference>
<evidence type="ECO:0000313" key="1">
    <source>
        <dbReference type="EMBL" id="XPM63117.1"/>
    </source>
</evidence>
<keyword evidence="2" id="KW-1185">Reference proteome</keyword>